<dbReference type="InterPro" id="IPR054780">
    <property type="entry name" value="Cytochro_C550_firm"/>
</dbReference>
<feature type="domain" description="Cytochrome c" evidence="9">
    <location>
        <begin position="51"/>
        <end position="127"/>
    </location>
</feature>
<dbReference type="InterPro" id="IPR012218">
    <property type="entry name" value="Cyt_c_BACSU-c550-type"/>
</dbReference>
<dbReference type="NCBIfam" id="NF045773">
    <property type="entry name" value="cytochro_C550"/>
    <property type="match status" value="1"/>
</dbReference>
<keyword evidence="8" id="KW-0472">Membrane</keyword>
<reference evidence="11" key="1">
    <citation type="journal article" date="2019" name="Int. J. Syst. Evol. Microbiol.">
        <title>The Global Catalogue of Microorganisms (GCM) 10K type strain sequencing project: providing services to taxonomists for standard genome sequencing and annotation.</title>
        <authorList>
            <consortium name="The Broad Institute Genomics Platform"/>
            <consortium name="The Broad Institute Genome Sequencing Center for Infectious Disease"/>
            <person name="Wu L."/>
            <person name="Ma J."/>
        </authorList>
    </citation>
    <scope>NUCLEOTIDE SEQUENCE [LARGE SCALE GENOMIC DNA]</scope>
    <source>
        <strain evidence="11">IBRC-M 10703</strain>
    </source>
</reference>
<dbReference type="Pfam" id="PF13442">
    <property type="entry name" value="Cytochrome_CBB3"/>
    <property type="match status" value="1"/>
</dbReference>
<dbReference type="PROSITE" id="PS51007">
    <property type="entry name" value="CYTC"/>
    <property type="match status" value="1"/>
</dbReference>
<dbReference type="Proteomes" id="UP001595772">
    <property type="component" value="Unassembled WGS sequence"/>
</dbReference>
<keyword evidence="3 6" id="KW-0479">Metal-binding</keyword>
<evidence type="ECO:0000256" key="4">
    <source>
        <dbReference type="ARBA" id="ARBA00022982"/>
    </source>
</evidence>
<organism evidence="10 11">
    <name type="scientific">Oceanobacillus longus</name>
    <dbReference type="NCBI Taxonomy" id="930120"/>
    <lineage>
        <taxon>Bacteria</taxon>
        <taxon>Bacillati</taxon>
        <taxon>Bacillota</taxon>
        <taxon>Bacilli</taxon>
        <taxon>Bacillales</taxon>
        <taxon>Bacillaceae</taxon>
        <taxon>Oceanobacillus</taxon>
    </lineage>
</organism>
<dbReference type="Gene3D" id="1.10.760.10">
    <property type="entry name" value="Cytochrome c-like domain"/>
    <property type="match status" value="1"/>
</dbReference>
<feature type="transmembrane region" description="Helical" evidence="8">
    <location>
        <begin position="6"/>
        <end position="28"/>
    </location>
</feature>
<evidence type="ECO:0000256" key="3">
    <source>
        <dbReference type="ARBA" id="ARBA00022723"/>
    </source>
</evidence>
<dbReference type="RefSeq" id="WP_379495268.1">
    <property type="nucleotide sequence ID" value="NZ_JBHSAO010000001.1"/>
</dbReference>
<sequence length="127" mass="12947">MRKNAVVPYAIIAILGVLTVVIISVVGLNQRADIQQAEEGGGEQTEETQEGETAGGDADAVYQANCSACHGADLSGGAGPDLTAVGSKYSADEIAEIIQNGVGAMPAQSQVAGEELSALSDWLSEKQ</sequence>
<keyword evidence="4" id="KW-0249">Electron transport</keyword>
<feature type="compositionally biased region" description="Acidic residues" evidence="7">
    <location>
        <begin position="40"/>
        <end position="50"/>
    </location>
</feature>
<comment type="caution">
    <text evidence="10">The sequence shown here is derived from an EMBL/GenBank/DDBJ whole genome shotgun (WGS) entry which is preliminary data.</text>
</comment>
<gene>
    <name evidence="10" type="primary">cccA</name>
    <name evidence="10" type="ORF">ACFOUV_02930</name>
</gene>
<name>A0ABV8GXK4_9BACI</name>
<keyword evidence="8" id="KW-0812">Transmembrane</keyword>
<dbReference type="EMBL" id="JBHSAO010000001">
    <property type="protein sequence ID" value="MFC4022771.1"/>
    <property type="molecule type" value="Genomic_DNA"/>
</dbReference>
<evidence type="ECO:0000313" key="10">
    <source>
        <dbReference type="EMBL" id="MFC4022771.1"/>
    </source>
</evidence>
<keyword evidence="8" id="KW-1133">Transmembrane helix</keyword>
<keyword evidence="1" id="KW-0813">Transport</keyword>
<evidence type="ECO:0000259" key="9">
    <source>
        <dbReference type="PROSITE" id="PS51007"/>
    </source>
</evidence>
<feature type="region of interest" description="Disordered" evidence="7">
    <location>
        <begin position="36"/>
        <end position="57"/>
    </location>
</feature>
<evidence type="ECO:0000313" key="11">
    <source>
        <dbReference type="Proteomes" id="UP001595772"/>
    </source>
</evidence>
<dbReference type="InterPro" id="IPR036909">
    <property type="entry name" value="Cyt_c-like_dom_sf"/>
</dbReference>
<dbReference type="SUPFAM" id="SSF46626">
    <property type="entry name" value="Cytochrome c"/>
    <property type="match status" value="1"/>
</dbReference>
<keyword evidence="11" id="KW-1185">Reference proteome</keyword>
<dbReference type="InterPro" id="IPR051811">
    <property type="entry name" value="Cytochrome_c550/c551-like"/>
</dbReference>
<evidence type="ECO:0000256" key="6">
    <source>
        <dbReference type="PROSITE-ProRule" id="PRU00433"/>
    </source>
</evidence>
<keyword evidence="5 6" id="KW-0408">Iron</keyword>
<evidence type="ECO:0000256" key="8">
    <source>
        <dbReference type="SAM" id="Phobius"/>
    </source>
</evidence>
<dbReference type="PIRSF" id="PIRSF000025">
    <property type="entry name" value="Cytc_Bsub_c550"/>
    <property type="match status" value="1"/>
</dbReference>
<accession>A0ABV8GXK4</accession>
<evidence type="ECO:0000256" key="1">
    <source>
        <dbReference type="ARBA" id="ARBA00022448"/>
    </source>
</evidence>
<proteinExistence type="predicted"/>
<keyword evidence="2 6" id="KW-0349">Heme</keyword>
<evidence type="ECO:0000256" key="7">
    <source>
        <dbReference type="SAM" id="MobiDB-lite"/>
    </source>
</evidence>
<dbReference type="PANTHER" id="PTHR37823">
    <property type="entry name" value="CYTOCHROME C-553-LIKE"/>
    <property type="match status" value="1"/>
</dbReference>
<evidence type="ECO:0000256" key="2">
    <source>
        <dbReference type="ARBA" id="ARBA00022617"/>
    </source>
</evidence>
<evidence type="ECO:0000256" key="5">
    <source>
        <dbReference type="ARBA" id="ARBA00023004"/>
    </source>
</evidence>
<dbReference type="InterPro" id="IPR009056">
    <property type="entry name" value="Cyt_c-like_dom"/>
</dbReference>
<dbReference type="PANTHER" id="PTHR37823:SF4">
    <property type="entry name" value="MENAQUINOL-CYTOCHROME C REDUCTASE CYTOCHROME B_C SUBUNIT"/>
    <property type="match status" value="1"/>
</dbReference>
<protein>
    <submittedName>
        <fullName evidence="10">Cytochrome c550</fullName>
    </submittedName>
</protein>